<dbReference type="SMART" id="SM00487">
    <property type="entry name" value="DEXDc"/>
    <property type="match status" value="1"/>
</dbReference>
<dbReference type="InterPro" id="IPR007502">
    <property type="entry name" value="Helicase-assoc_dom"/>
</dbReference>
<dbReference type="PANTHER" id="PTHR18934">
    <property type="entry name" value="ATP-DEPENDENT RNA HELICASE"/>
    <property type="match status" value="1"/>
</dbReference>
<evidence type="ECO:0000256" key="3">
    <source>
        <dbReference type="SAM" id="MobiDB-lite"/>
    </source>
</evidence>
<dbReference type="AlphaFoldDB" id="A0A7S1Q4S2"/>
<gene>
    <name evidence="6" type="ORF">ACAT0790_LOCUS15418</name>
</gene>
<dbReference type="SMART" id="SM00490">
    <property type="entry name" value="HELICc"/>
    <property type="match status" value="1"/>
</dbReference>
<dbReference type="SUPFAM" id="SSF52540">
    <property type="entry name" value="P-loop containing nucleoside triphosphate hydrolases"/>
    <property type="match status" value="1"/>
</dbReference>
<evidence type="ECO:0000256" key="2">
    <source>
        <dbReference type="ARBA" id="ARBA00022840"/>
    </source>
</evidence>
<dbReference type="SMART" id="SM00847">
    <property type="entry name" value="HA2"/>
    <property type="match status" value="1"/>
</dbReference>
<protein>
    <recommendedName>
        <fullName evidence="7">RNA helicase</fullName>
    </recommendedName>
</protein>
<keyword evidence="2" id="KW-0067">ATP-binding</keyword>
<dbReference type="Pfam" id="PF04408">
    <property type="entry name" value="WHD_HA2"/>
    <property type="match status" value="1"/>
</dbReference>
<feature type="domain" description="Helicase ATP-binding" evidence="4">
    <location>
        <begin position="34"/>
        <end position="194"/>
    </location>
</feature>
<dbReference type="Pfam" id="PF07717">
    <property type="entry name" value="OB_NTP_bind"/>
    <property type="match status" value="1"/>
</dbReference>
<dbReference type="InterPro" id="IPR027417">
    <property type="entry name" value="P-loop_NTPase"/>
</dbReference>
<feature type="compositionally biased region" description="Gly residues" evidence="3">
    <location>
        <begin position="902"/>
        <end position="929"/>
    </location>
</feature>
<dbReference type="GO" id="GO:0005524">
    <property type="term" value="F:ATP binding"/>
    <property type="evidence" value="ECO:0007669"/>
    <property type="project" value="UniProtKB-KW"/>
</dbReference>
<organism evidence="6">
    <name type="scientific">Alexandrium catenella</name>
    <name type="common">Red tide dinoflagellate</name>
    <name type="synonym">Gonyaulax catenella</name>
    <dbReference type="NCBI Taxonomy" id="2925"/>
    <lineage>
        <taxon>Eukaryota</taxon>
        <taxon>Sar</taxon>
        <taxon>Alveolata</taxon>
        <taxon>Dinophyceae</taxon>
        <taxon>Gonyaulacales</taxon>
        <taxon>Pyrocystaceae</taxon>
        <taxon>Alexandrium</taxon>
    </lineage>
</organism>
<evidence type="ECO:0008006" key="7">
    <source>
        <dbReference type="Google" id="ProtNLM"/>
    </source>
</evidence>
<dbReference type="Gene3D" id="1.20.120.1080">
    <property type="match status" value="1"/>
</dbReference>
<feature type="domain" description="Helicase C-terminal" evidence="5">
    <location>
        <begin position="311"/>
        <end position="485"/>
    </location>
</feature>
<dbReference type="InterPro" id="IPR011545">
    <property type="entry name" value="DEAD/DEAH_box_helicase_dom"/>
</dbReference>
<evidence type="ECO:0000259" key="4">
    <source>
        <dbReference type="PROSITE" id="PS51192"/>
    </source>
</evidence>
<evidence type="ECO:0000313" key="6">
    <source>
        <dbReference type="EMBL" id="CAD9117157.1"/>
    </source>
</evidence>
<dbReference type="EMBL" id="HBGE01025623">
    <property type="protein sequence ID" value="CAD9117157.1"/>
    <property type="molecule type" value="Transcribed_RNA"/>
</dbReference>
<evidence type="ECO:0000256" key="1">
    <source>
        <dbReference type="ARBA" id="ARBA00022741"/>
    </source>
</evidence>
<dbReference type="PANTHER" id="PTHR18934:SF213">
    <property type="entry name" value="3'-5' RNA HELICASE YTHDC2"/>
    <property type="match status" value="1"/>
</dbReference>
<reference evidence="6" key="1">
    <citation type="submission" date="2021-01" db="EMBL/GenBank/DDBJ databases">
        <authorList>
            <person name="Corre E."/>
            <person name="Pelletier E."/>
            <person name="Niang G."/>
            <person name="Scheremetjew M."/>
            <person name="Finn R."/>
            <person name="Kale V."/>
            <person name="Holt S."/>
            <person name="Cochrane G."/>
            <person name="Meng A."/>
            <person name="Brown T."/>
            <person name="Cohen L."/>
        </authorList>
    </citation>
    <scope>NUCLEOTIDE SEQUENCE</scope>
    <source>
        <strain evidence="6">OF101</strain>
    </source>
</reference>
<dbReference type="InterPro" id="IPR011709">
    <property type="entry name" value="DEAD-box_helicase_OB_fold"/>
</dbReference>
<sequence>MEAVLETRRVNPAYAKLGDKREGLPAFLQRNEVVDIVRDNQVVLLSGETGCGKSTQVPQIILDSCPEAHILVMQPRKIAATTLADRIAAERCQRMGQDVGYIVPFDSKAAKARLLFTTLGVFRRRLLHDPDLKGITHVIFDEVHERDKLADFNMIFVRDMLERRTDIRVMLMSATLQMETFERYFDNPAKIAIPGRVFPVSQLYMDEVAATLYKQPMFRMWLGPGILCGGIDIPAGAEGDWNERAWKTVVFRNTKPEDRDCLWGLREKGLEPQMMAPFSKARLIDGLRKMDVLQQSSLAFDFPIIEALILHIDRMYKDAQKADPDKPCGTVLVFLPGWGDIDQLQKRLVQNFSKDRFKVMPLHSQVSKEQQSEIFEPPPKGIRKIVLTTNIAEASITVEGTEFVIDCGRAKEVSYDPYLKVGTLTTSWISQASAKQRAGRAGRTQGGLCFHLFCRERFDKLDEFLPPELLRSPLEDSALTAKLMLLQMGSKEKVSDFLAKAPSPPEQLAITNSIQLLVELGALTPQEELTALGEHLTNSPLPPRLAKTVMWAILLGCLDDALAVVSAGGGFTRDPFRFAGVDREEAQKMKQDLAKPHNSDHACLLNAVSGFSDAFNQNAFCDQWKLAQATMRQIRDQQNRLFTDLQEIKTESFANRNRGNFQLLVAVLAAGIFPNVARRRGQSDFYEAQNGKVEARPHGSSAYVPMAPDEWVFFQELSQMESTYKLKLVSPIDPLAMMLLCGEGPVDVATGEGKGGKGGKFGKGSKGGSQTTISLLDGWVKFRTDPATADQVKKLRGSLQSAFQAFCAKSGVLPPQANIALFDQVAAILSMTGDSPGALGGLAQEPGEEAMADGDVEIEVEASASAGFRPGMKRPAPWQDKGGGAWQRPRMDKGGSAPWAGGKAGGFKGGGGGKGKSWGKGGGGKGGWR</sequence>
<accession>A0A7S1Q4S2</accession>
<dbReference type="GO" id="GO:0003723">
    <property type="term" value="F:RNA binding"/>
    <property type="evidence" value="ECO:0007669"/>
    <property type="project" value="TreeGrafter"/>
</dbReference>
<dbReference type="CDD" id="cd17917">
    <property type="entry name" value="DEXHc_RHA-like"/>
    <property type="match status" value="1"/>
</dbReference>
<keyword evidence="1" id="KW-0547">Nucleotide-binding</keyword>
<dbReference type="InterPro" id="IPR014001">
    <property type="entry name" value="Helicase_ATP-bd"/>
</dbReference>
<proteinExistence type="predicted"/>
<name>A0A7S1Q4S2_ALECA</name>
<dbReference type="Gene3D" id="3.40.50.300">
    <property type="entry name" value="P-loop containing nucleotide triphosphate hydrolases"/>
    <property type="match status" value="2"/>
</dbReference>
<dbReference type="Pfam" id="PF00271">
    <property type="entry name" value="Helicase_C"/>
    <property type="match status" value="1"/>
</dbReference>
<evidence type="ECO:0000259" key="5">
    <source>
        <dbReference type="PROSITE" id="PS51194"/>
    </source>
</evidence>
<dbReference type="PROSITE" id="PS51192">
    <property type="entry name" value="HELICASE_ATP_BIND_1"/>
    <property type="match status" value="1"/>
</dbReference>
<dbReference type="CDD" id="cd18791">
    <property type="entry name" value="SF2_C_RHA"/>
    <property type="match status" value="1"/>
</dbReference>
<dbReference type="Pfam" id="PF21010">
    <property type="entry name" value="HA2_C"/>
    <property type="match status" value="1"/>
</dbReference>
<dbReference type="GO" id="GO:0004386">
    <property type="term" value="F:helicase activity"/>
    <property type="evidence" value="ECO:0007669"/>
    <property type="project" value="TreeGrafter"/>
</dbReference>
<dbReference type="InterPro" id="IPR001650">
    <property type="entry name" value="Helicase_C-like"/>
</dbReference>
<dbReference type="InterPro" id="IPR048333">
    <property type="entry name" value="HA2_WH"/>
</dbReference>
<feature type="region of interest" description="Disordered" evidence="3">
    <location>
        <begin position="868"/>
        <end position="929"/>
    </location>
</feature>
<dbReference type="PROSITE" id="PS51194">
    <property type="entry name" value="HELICASE_CTER"/>
    <property type="match status" value="1"/>
</dbReference>
<dbReference type="Pfam" id="PF00270">
    <property type="entry name" value="DEAD"/>
    <property type="match status" value="1"/>
</dbReference>